<keyword evidence="3" id="KW-1185">Reference proteome</keyword>
<name>A0A7J7N5Y4_9MAGN</name>
<dbReference type="Proteomes" id="UP000541444">
    <property type="component" value="Unassembled WGS sequence"/>
</dbReference>
<dbReference type="OrthoDB" id="747111at2759"/>
<protein>
    <submittedName>
        <fullName evidence="2">Uncharacterized protein</fullName>
    </submittedName>
</protein>
<feature type="region of interest" description="Disordered" evidence="1">
    <location>
        <begin position="29"/>
        <end position="54"/>
    </location>
</feature>
<comment type="caution">
    <text evidence="2">The sequence shown here is derived from an EMBL/GenBank/DDBJ whole genome shotgun (WGS) entry which is preliminary data.</text>
</comment>
<organism evidence="2 3">
    <name type="scientific">Kingdonia uniflora</name>
    <dbReference type="NCBI Taxonomy" id="39325"/>
    <lineage>
        <taxon>Eukaryota</taxon>
        <taxon>Viridiplantae</taxon>
        <taxon>Streptophyta</taxon>
        <taxon>Embryophyta</taxon>
        <taxon>Tracheophyta</taxon>
        <taxon>Spermatophyta</taxon>
        <taxon>Magnoliopsida</taxon>
        <taxon>Ranunculales</taxon>
        <taxon>Circaeasteraceae</taxon>
        <taxon>Kingdonia</taxon>
    </lineage>
</organism>
<sequence>MSKYVEMLDTGVRIVARFHSHCPQTARMYYKPPQKSGEQSTNSAMSTGSAGMGTAPLTPRSKVILYSVV</sequence>
<reference evidence="2 3" key="1">
    <citation type="journal article" date="2020" name="IScience">
        <title>Genome Sequencing of the Endangered Kingdonia uniflora (Circaeasteraceae, Ranunculales) Reveals Potential Mechanisms of Evolutionary Specialization.</title>
        <authorList>
            <person name="Sun Y."/>
            <person name="Deng T."/>
            <person name="Zhang A."/>
            <person name="Moore M.J."/>
            <person name="Landis J.B."/>
            <person name="Lin N."/>
            <person name="Zhang H."/>
            <person name="Zhang X."/>
            <person name="Huang J."/>
            <person name="Zhang X."/>
            <person name="Sun H."/>
            <person name="Wang H."/>
        </authorList>
    </citation>
    <scope>NUCLEOTIDE SEQUENCE [LARGE SCALE GENOMIC DNA]</scope>
    <source>
        <strain evidence="2">TB1705</strain>
        <tissue evidence="2">Leaf</tissue>
    </source>
</reference>
<evidence type="ECO:0000313" key="2">
    <source>
        <dbReference type="EMBL" id="KAF6162621.1"/>
    </source>
</evidence>
<dbReference type="PANTHER" id="PTHR33983">
    <property type="entry name" value="OS07G0185900 PROTEIN"/>
    <property type="match status" value="1"/>
</dbReference>
<feature type="compositionally biased region" description="Polar residues" evidence="1">
    <location>
        <begin position="36"/>
        <end position="49"/>
    </location>
</feature>
<dbReference type="PANTHER" id="PTHR33983:SF1">
    <property type="entry name" value="OS07G0185900 PROTEIN"/>
    <property type="match status" value="1"/>
</dbReference>
<dbReference type="EMBL" id="JACGCM010001019">
    <property type="protein sequence ID" value="KAF6162621.1"/>
    <property type="molecule type" value="Genomic_DNA"/>
</dbReference>
<evidence type="ECO:0000256" key="1">
    <source>
        <dbReference type="SAM" id="MobiDB-lite"/>
    </source>
</evidence>
<evidence type="ECO:0000313" key="3">
    <source>
        <dbReference type="Proteomes" id="UP000541444"/>
    </source>
</evidence>
<proteinExistence type="predicted"/>
<accession>A0A7J7N5Y4</accession>
<dbReference type="AlphaFoldDB" id="A0A7J7N5Y4"/>
<gene>
    <name evidence="2" type="ORF">GIB67_003167</name>
</gene>